<organism evidence="2 3">
    <name type="scientific">Pisum sativum</name>
    <name type="common">Garden pea</name>
    <name type="synonym">Lathyrus oleraceus</name>
    <dbReference type="NCBI Taxonomy" id="3888"/>
    <lineage>
        <taxon>Eukaryota</taxon>
        <taxon>Viridiplantae</taxon>
        <taxon>Streptophyta</taxon>
        <taxon>Embryophyta</taxon>
        <taxon>Tracheophyta</taxon>
        <taxon>Spermatophyta</taxon>
        <taxon>Magnoliopsida</taxon>
        <taxon>eudicotyledons</taxon>
        <taxon>Gunneridae</taxon>
        <taxon>Pentapetalae</taxon>
        <taxon>rosids</taxon>
        <taxon>fabids</taxon>
        <taxon>Fabales</taxon>
        <taxon>Fabaceae</taxon>
        <taxon>Papilionoideae</taxon>
        <taxon>50 kb inversion clade</taxon>
        <taxon>NPAAA clade</taxon>
        <taxon>Hologalegina</taxon>
        <taxon>IRL clade</taxon>
        <taxon>Fabeae</taxon>
        <taxon>Lathyrus</taxon>
    </lineage>
</organism>
<dbReference type="InterPro" id="IPR055412">
    <property type="entry name" value="UVB_sens_C"/>
</dbReference>
<feature type="domain" description="Root UVB sensitive protein C-terminal" evidence="1">
    <location>
        <begin position="2"/>
        <end position="133"/>
    </location>
</feature>
<sequence length="145" mass="17166">MECNKEENILVWSQFMKPKIIFGSPLEKMDVMDRSHFLVENLLKLYANEKYILVVNPQLDDLKFYVSFKVGATSLSVLRSIWQTFWLSENWESKGNVYDQLANSLMELEDRFDDFIQKLKSSKWDTQQLNLKVPKEISIDDINTF</sequence>
<reference evidence="2 3" key="1">
    <citation type="journal article" date="2022" name="Nat. Genet.">
        <title>Improved pea reference genome and pan-genome highlight genomic features and evolutionary characteristics.</title>
        <authorList>
            <person name="Yang T."/>
            <person name="Liu R."/>
            <person name="Luo Y."/>
            <person name="Hu S."/>
            <person name="Wang D."/>
            <person name="Wang C."/>
            <person name="Pandey M.K."/>
            <person name="Ge S."/>
            <person name="Xu Q."/>
            <person name="Li N."/>
            <person name="Li G."/>
            <person name="Huang Y."/>
            <person name="Saxena R.K."/>
            <person name="Ji Y."/>
            <person name="Li M."/>
            <person name="Yan X."/>
            <person name="He Y."/>
            <person name="Liu Y."/>
            <person name="Wang X."/>
            <person name="Xiang C."/>
            <person name="Varshney R.K."/>
            <person name="Ding H."/>
            <person name="Gao S."/>
            <person name="Zong X."/>
        </authorList>
    </citation>
    <scope>NUCLEOTIDE SEQUENCE [LARGE SCALE GENOMIC DNA]</scope>
    <source>
        <strain evidence="2 3">cv. Zhongwan 6</strain>
    </source>
</reference>
<dbReference type="InterPro" id="IPR006968">
    <property type="entry name" value="RUS_fam"/>
</dbReference>
<evidence type="ECO:0000313" key="3">
    <source>
        <dbReference type="Proteomes" id="UP001058974"/>
    </source>
</evidence>
<dbReference type="Gramene" id="Psat03G0420600-T5">
    <property type="protein sequence ID" value="KAI5429533.1"/>
    <property type="gene ID" value="KIW84_034206"/>
</dbReference>
<name>A0A9D5B0X8_PEA</name>
<dbReference type="Pfam" id="PF24160">
    <property type="entry name" value="UVB_sens_C"/>
    <property type="match status" value="1"/>
</dbReference>
<dbReference type="EMBL" id="JAMSHJ010000003">
    <property type="protein sequence ID" value="KAI5429533.1"/>
    <property type="molecule type" value="Genomic_DNA"/>
</dbReference>
<dbReference type="PANTHER" id="PTHR12770:SF27">
    <property type="entry name" value="PROTEIN ROOT UVB SENSITIVE 5"/>
    <property type="match status" value="1"/>
</dbReference>
<dbReference type="Proteomes" id="UP001058974">
    <property type="component" value="Chromosome 3"/>
</dbReference>
<comment type="caution">
    <text evidence="2">The sequence shown here is derived from an EMBL/GenBank/DDBJ whole genome shotgun (WGS) entry which is preliminary data.</text>
</comment>
<dbReference type="PANTHER" id="PTHR12770">
    <property type="entry name" value="RUS1 FAMILY PROTEIN C16ORF58"/>
    <property type="match status" value="1"/>
</dbReference>
<protein>
    <submittedName>
        <fullName evidence="2">Variant 5, Protein root UVB sensitive 5</fullName>
    </submittedName>
</protein>
<keyword evidence="3" id="KW-1185">Reference proteome</keyword>
<evidence type="ECO:0000259" key="1">
    <source>
        <dbReference type="Pfam" id="PF24160"/>
    </source>
</evidence>
<gene>
    <name evidence="2" type="ORF">KIW84_034206</name>
</gene>
<dbReference type="AlphaFoldDB" id="A0A9D5B0X8"/>
<evidence type="ECO:0000313" key="2">
    <source>
        <dbReference type="EMBL" id="KAI5429533.1"/>
    </source>
</evidence>
<proteinExistence type="predicted"/>
<accession>A0A9D5B0X8</accession>